<accession>A0A4S3PNI7</accession>
<evidence type="ECO:0000313" key="1">
    <source>
        <dbReference type="EMBL" id="THE11079.1"/>
    </source>
</evidence>
<organism evidence="1 2">
    <name type="scientific">Bacillus timonensis</name>
    <dbReference type="NCBI Taxonomy" id="1033734"/>
    <lineage>
        <taxon>Bacteria</taxon>
        <taxon>Bacillati</taxon>
        <taxon>Bacillota</taxon>
        <taxon>Bacilli</taxon>
        <taxon>Bacillales</taxon>
        <taxon>Bacillaceae</taxon>
        <taxon>Bacillus</taxon>
    </lineage>
</organism>
<dbReference type="Pfam" id="PF08963">
    <property type="entry name" value="DUF1878"/>
    <property type="match status" value="1"/>
</dbReference>
<comment type="caution">
    <text evidence="1">The sequence shown here is derived from an EMBL/GenBank/DDBJ whole genome shotgun (WGS) entry which is preliminary data.</text>
</comment>
<dbReference type="RefSeq" id="WP_136380637.1">
    <property type="nucleotide sequence ID" value="NZ_SLUB01000034.1"/>
</dbReference>
<reference evidence="1 2" key="1">
    <citation type="journal article" date="2019" name="Indoor Air">
        <title>Impacts of indoor surface finishes on bacterial viability.</title>
        <authorList>
            <person name="Hu J."/>
            <person name="Maamar S.B."/>
            <person name="Glawe A.J."/>
            <person name="Gottel N."/>
            <person name="Gilbert J.A."/>
            <person name="Hartmann E.M."/>
        </authorList>
    </citation>
    <scope>NUCLEOTIDE SEQUENCE [LARGE SCALE GENOMIC DNA]</scope>
    <source>
        <strain evidence="1 2">AF060A6</strain>
    </source>
</reference>
<dbReference type="AlphaFoldDB" id="A0A4S3PNI7"/>
<dbReference type="OrthoDB" id="2353223at2"/>
<dbReference type="Gene3D" id="1.10.3750.10">
    <property type="entry name" value="YhaI-like"/>
    <property type="match status" value="1"/>
</dbReference>
<dbReference type="SUPFAM" id="SSF109915">
    <property type="entry name" value="Hypothetical protein YhaI"/>
    <property type="match status" value="1"/>
</dbReference>
<sequence length="113" mass="13023">METIEERLARLEYYQSLILSLLGDKLPTFYKMIMEAGLTKTDVEFLLQNCEAMSKEYKKQKAEGFIGFTPLLTQFVGMLHPRLDPKVTIHVLAQESKYAPLMDEFKGIMDAIE</sequence>
<proteinExistence type="predicted"/>
<gene>
    <name evidence="1" type="ORF">E1I69_16335</name>
</gene>
<dbReference type="EMBL" id="SLUB01000034">
    <property type="protein sequence ID" value="THE11079.1"/>
    <property type="molecule type" value="Genomic_DNA"/>
</dbReference>
<dbReference type="Proteomes" id="UP000306477">
    <property type="component" value="Unassembled WGS sequence"/>
</dbReference>
<name>A0A4S3PNI7_9BACI</name>
<evidence type="ECO:0000313" key="2">
    <source>
        <dbReference type="Proteomes" id="UP000306477"/>
    </source>
</evidence>
<keyword evidence="2" id="KW-1185">Reference proteome</keyword>
<dbReference type="InterPro" id="IPR015058">
    <property type="entry name" value="DUF1878"/>
</dbReference>
<protein>
    <submittedName>
        <fullName evidence="1">DUF1878 family protein</fullName>
    </submittedName>
</protein>
<dbReference type="InterPro" id="IPR035945">
    <property type="entry name" value="YhaI-like_sf"/>
</dbReference>